<accession>A0AAV6TF82</accession>
<feature type="region of interest" description="Disordered" evidence="1">
    <location>
        <begin position="149"/>
        <end position="200"/>
    </location>
</feature>
<proteinExistence type="predicted"/>
<sequence>MVASHPGSDQAHEPRSNPWGSSRLSRITIAKRVTANKAQTRAPQDAGFYENRPYSDEPIPGTRTLTKKRYFPRVLRRRPRFRLLLPFGPQRTISVGWGNIKPIPFGGSEKKHSRFAFRQTSALEGISRPFRPETPARVNGTLSSFSPKAPLSILLPPRSAPGGRAGHARPPSTPPPRPPYSRGVNPHGGSSPVAARKGPNVGASSIFRASCFGR</sequence>
<reference evidence="2 3" key="1">
    <citation type="journal article" date="2022" name="Nat. Ecol. Evol.">
        <title>A masculinizing supergene underlies an exaggerated male reproductive morph in a spider.</title>
        <authorList>
            <person name="Hendrickx F."/>
            <person name="De Corte Z."/>
            <person name="Sonet G."/>
            <person name="Van Belleghem S.M."/>
            <person name="Kostlbacher S."/>
            <person name="Vangestel C."/>
        </authorList>
    </citation>
    <scope>NUCLEOTIDE SEQUENCE [LARGE SCALE GENOMIC DNA]</scope>
    <source>
        <strain evidence="2">W744_W776</strain>
    </source>
</reference>
<name>A0AAV6TF82_9ARAC</name>
<evidence type="ECO:0000313" key="2">
    <source>
        <dbReference type="EMBL" id="KAG8160096.1"/>
    </source>
</evidence>
<dbReference type="AlphaFoldDB" id="A0AAV6TF82"/>
<evidence type="ECO:0000256" key="1">
    <source>
        <dbReference type="SAM" id="MobiDB-lite"/>
    </source>
</evidence>
<dbReference type="EMBL" id="JAFNEN010005834">
    <property type="protein sequence ID" value="KAG8160096.1"/>
    <property type="molecule type" value="Genomic_DNA"/>
</dbReference>
<keyword evidence="3" id="KW-1185">Reference proteome</keyword>
<organism evidence="2 3">
    <name type="scientific">Oedothorax gibbosus</name>
    <dbReference type="NCBI Taxonomy" id="931172"/>
    <lineage>
        <taxon>Eukaryota</taxon>
        <taxon>Metazoa</taxon>
        <taxon>Ecdysozoa</taxon>
        <taxon>Arthropoda</taxon>
        <taxon>Chelicerata</taxon>
        <taxon>Arachnida</taxon>
        <taxon>Araneae</taxon>
        <taxon>Araneomorphae</taxon>
        <taxon>Entelegynae</taxon>
        <taxon>Araneoidea</taxon>
        <taxon>Linyphiidae</taxon>
        <taxon>Erigoninae</taxon>
        <taxon>Oedothorax</taxon>
    </lineage>
</organism>
<evidence type="ECO:0000313" key="3">
    <source>
        <dbReference type="Proteomes" id="UP000827092"/>
    </source>
</evidence>
<dbReference type="Proteomes" id="UP000827092">
    <property type="component" value="Unassembled WGS sequence"/>
</dbReference>
<comment type="caution">
    <text evidence="2">The sequence shown here is derived from an EMBL/GenBank/DDBJ whole genome shotgun (WGS) entry which is preliminary data.</text>
</comment>
<feature type="region of interest" description="Disordered" evidence="1">
    <location>
        <begin position="1"/>
        <end position="61"/>
    </location>
</feature>
<gene>
    <name evidence="2" type="ORF">JTE90_002585</name>
</gene>
<protein>
    <submittedName>
        <fullName evidence="2">Uncharacterized protein</fullName>
    </submittedName>
</protein>